<dbReference type="Gene3D" id="2.20.100.10">
    <property type="entry name" value="Thrombospondin type-1 (TSP1) repeat"/>
    <property type="match status" value="1"/>
</dbReference>
<name>A0AAV6TLZ5_9ARAC</name>
<dbReference type="PROSITE" id="PS50092">
    <property type="entry name" value="TSP1"/>
    <property type="match status" value="1"/>
</dbReference>
<dbReference type="InterPro" id="IPR050439">
    <property type="entry name" value="ADAMTS_ADAMTS-like"/>
</dbReference>
<dbReference type="GO" id="GO:0031012">
    <property type="term" value="C:extracellular matrix"/>
    <property type="evidence" value="ECO:0007669"/>
    <property type="project" value="TreeGrafter"/>
</dbReference>
<dbReference type="PANTHER" id="PTHR13723:SF313">
    <property type="entry name" value="PEPTIDASE M12B DOMAIN-CONTAINING PROTEIN"/>
    <property type="match status" value="1"/>
</dbReference>
<organism evidence="3 4">
    <name type="scientific">Oedothorax gibbosus</name>
    <dbReference type="NCBI Taxonomy" id="931172"/>
    <lineage>
        <taxon>Eukaryota</taxon>
        <taxon>Metazoa</taxon>
        <taxon>Ecdysozoa</taxon>
        <taxon>Arthropoda</taxon>
        <taxon>Chelicerata</taxon>
        <taxon>Arachnida</taxon>
        <taxon>Araneae</taxon>
        <taxon>Araneomorphae</taxon>
        <taxon>Entelegynae</taxon>
        <taxon>Araneoidea</taxon>
        <taxon>Linyphiidae</taxon>
        <taxon>Erigoninae</taxon>
        <taxon>Oedothorax</taxon>
    </lineage>
</organism>
<dbReference type="EMBL" id="JAFNEN010002188">
    <property type="protein sequence ID" value="KAG8172980.1"/>
    <property type="molecule type" value="Genomic_DNA"/>
</dbReference>
<evidence type="ECO:0000313" key="4">
    <source>
        <dbReference type="Proteomes" id="UP000827092"/>
    </source>
</evidence>
<proteinExistence type="predicted"/>
<evidence type="ECO:0000313" key="3">
    <source>
        <dbReference type="EMBL" id="KAG8172980.1"/>
    </source>
</evidence>
<gene>
    <name evidence="3" type="ORF">JTE90_025032</name>
</gene>
<dbReference type="InterPro" id="IPR000884">
    <property type="entry name" value="TSP1_rpt"/>
</dbReference>
<evidence type="ECO:0000256" key="2">
    <source>
        <dbReference type="ARBA" id="ARBA00022525"/>
    </source>
</evidence>
<dbReference type="InterPro" id="IPR036383">
    <property type="entry name" value="TSP1_rpt_sf"/>
</dbReference>
<protein>
    <submittedName>
        <fullName evidence="3">Uncharacterized protein</fullName>
    </submittedName>
</protein>
<dbReference type="GO" id="GO:0005576">
    <property type="term" value="C:extracellular region"/>
    <property type="evidence" value="ECO:0007669"/>
    <property type="project" value="UniProtKB-SubCell"/>
</dbReference>
<dbReference type="Pfam" id="PF00090">
    <property type="entry name" value="TSP_1"/>
    <property type="match status" value="1"/>
</dbReference>
<sequence>MVLQFMDGNEVPVEPKVISAEEEQDGWSAWSGWSPCSRSCSGGVTYQIRKCESKIGCSGEVSRYKICNMQVS</sequence>
<dbReference type="AlphaFoldDB" id="A0AAV6TLZ5"/>
<dbReference type="SUPFAM" id="SSF82895">
    <property type="entry name" value="TSP-1 type 1 repeat"/>
    <property type="match status" value="1"/>
</dbReference>
<evidence type="ECO:0000256" key="1">
    <source>
        <dbReference type="ARBA" id="ARBA00004613"/>
    </source>
</evidence>
<keyword evidence="2" id="KW-0964">Secreted</keyword>
<comment type="subcellular location">
    <subcellularLocation>
        <location evidence="1">Secreted</location>
    </subcellularLocation>
</comment>
<comment type="caution">
    <text evidence="3">The sequence shown here is derived from an EMBL/GenBank/DDBJ whole genome shotgun (WGS) entry which is preliminary data.</text>
</comment>
<keyword evidence="4" id="KW-1185">Reference proteome</keyword>
<reference evidence="3 4" key="1">
    <citation type="journal article" date="2022" name="Nat. Ecol. Evol.">
        <title>A masculinizing supergene underlies an exaggerated male reproductive morph in a spider.</title>
        <authorList>
            <person name="Hendrickx F."/>
            <person name="De Corte Z."/>
            <person name="Sonet G."/>
            <person name="Van Belleghem S.M."/>
            <person name="Kostlbacher S."/>
            <person name="Vangestel C."/>
        </authorList>
    </citation>
    <scope>NUCLEOTIDE SEQUENCE [LARGE SCALE GENOMIC DNA]</scope>
    <source>
        <strain evidence="3">W744_W776</strain>
    </source>
</reference>
<dbReference type="PANTHER" id="PTHR13723">
    <property type="entry name" value="ADAMTS A DISINTEGRIN AND METALLOPROTEASE WITH THROMBOSPONDIN MOTIFS PROTEASE"/>
    <property type="match status" value="1"/>
</dbReference>
<dbReference type="SMART" id="SM00209">
    <property type="entry name" value="TSP1"/>
    <property type="match status" value="1"/>
</dbReference>
<dbReference type="Proteomes" id="UP000827092">
    <property type="component" value="Unassembled WGS sequence"/>
</dbReference>
<accession>A0AAV6TLZ5</accession>